<dbReference type="Proteomes" id="UP000199652">
    <property type="component" value="Unassembled WGS sequence"/>
</dbReference>
<evidence type="ECO:0000259" key="16">
    <source>
        <dbReference type="PROSITE" id="PS50885"/>
    </source>
</evidence>
<dbReference type="CDD" id="cd00082">
    <property type="entry name" value="HisKA"/>
    <property type="match status" value="1"/>
</dbReference>
<evidence type="ECO:0000256" key="11">
    <source>
        <dbReference type="ARBA" id="ARBA00022989"/>
    </source>
</evidence>
<dbReference type="PROSITE" id="PS50109">
    <property type="entry name" value="HIS_KIN"/>
    <property type="match status" value="1"/>
</dbReference>
<keyword evidence="11 14" id="KW-1133">Transmembrane helix</keyword>
<keyword evidence="6" id="KW-0808">Transferase</keyword>
<proteinExistence type="predicted"/>
<dbReference type="InterPro" id="IPR003594">
    <property type="entry name" value="HATPase_dom"/>
</dbReference>
<feature type="domain" description="HAMP" evidence="16">
    <location>
        <begin position="190"/>
        <end position="242"/>
    </location>
</feature>
<keyword evidence="8" id="KW-0547">Nucleotide-binding</keyword>
<keyword evidence="12" id="KW-0902">Two-component regulatory system</keyword>
<feature type="domain" description="Histidine kinase" evidence="15">
    <location>
        <begin position="250"/>
        <end position="464"/>
    </location>
</feature>
<dbReference type="SUPFAM" id="SSF55874">
    <property type="entry name" value="ATPase domain of HSP90 chaperone/DNA topoisomerase II/histidine kinase"/>
    <property type="match status" value="1"/>
</dbReference>
<dbReference type="RefSeq" id="WP_090246290.1">
    <property type="nucleotide sequence ID" value="NZ_FNOU01000019.1"/>
</dbReference>
<evidence type="ECO:0000259" key="15">
    <source>
        <dbReference type="PROSITE" id="PS50109"/>
    </source>
</evidence>
<dbReference type="InterPro" id="IPR005467">
    <property type="entry name" value="His_kinase_dom"/>
</dbReference>
<dbReference type="PANTHER" id="PTHR45528:SF1">
    <property type="entry name" value="SENSOR HISTIDINE KINASE CPXA"/>
    <property type="match status" value="1"/>
</dbReference>
<keyword evidence="4" id="KW-1003">Cell membrane</keyword>
<keyword evidence="5" id="KW-0597">Phosphoprotein</keyword>
<keyword evidence="10" id="KW-0067">ATP-binding</keyword>
<dbReference type="Pfam" id="PF00512">
    <property type="entry name" value="HisKA"/>
    <property type="match status" value="1"/>
</dbReference>
<dbReference type="PRINTS" id="PR00344">
    <property type="entry name" value="BCTRLSENSOR"/>
</dbReference>
<feature type="transmembrane region" description="Helical" evidence="14">
    <location>
        <begin position="170"/>
        <end position="188"/>
    </location>
</feature>
<evidence type="ECO:0000256" key="12">
    <source>
        <dbReference type="ARBA" id="ARBA00023012"/>
    </source>
</evidence>
<dbReference type="OrthoDB" id="9813151at2"/>
<dbReference type="EMBL" id="FNOU01000019">
    <property type="protein sequence ID" value="SDY18334.1"/>
    <property type="molecule type" value="Genomic_DNA"/>
</dbReference>
<dbReference type="SMART" id="SM00387">
    <property type="entry name" value="HATPase_c"/>
    <property type="match status" value="1"/>
</dbReference>
<evidence type="ECO:0000256" key="1">
    <source>
        <dbReference type="ARBA" id="ARBA00000085"/>
    </source>
</evidence>
<evidence type="ECO:0000256" key="2">
    <source>
        <dbReference type="ARBA" id="ARBA00004651"/>
    </source>
</evidence>
<dbReference type="InterPro" id="IPR050398">
    <property type="entry name" value="HssS/ArlS-like"/>
</dbReference>
<evidence type="ECO:0000256" key="9">
    <source>
        <dbReference type="ARBA" id="ARBA00022777"/>
    </source>
</evidence>
<dbReference type="Gene3D" id="3.30.565.10">
    <property type="entry name" value="Histidine kinase-like ATPase, C-terminal domain"/>
    <property type="match status" value="1"/>
</dbReference>
<dbReference type="PANTHER" id="PTHR45528">
    <property type="entry name" value="SENSOR HISTIDINE KINASE CPXA"/>
    <property type="match status" value="1"/>
</dbReference>
<evidence type="ECO:0000313" key="17">
    <source>
        <dbReference type="EMBL" id="SDY18334.1"/>
    </source>
</evidence>
<dbReference type="InterPro" id="IPR004358">
    <property type="entry name" value="Sig_transdc_His_kin-like_C"/>
</dbReference>
<evidence type="ECO:0000256" key="6">
    <source>
        <dbReference type="ARBA" id="ARBA00022679"/>
    </source>
</evidence>
<accession>A0A1H3HUA8</accession>
<comment type="subcellular location">
    <subcellularLocation>
        <location evidence="2">Cell membrane</location>
        <topology evidence="2">Multi-pass membrane protein</topology>
    </subcellularLocation>
</comment>
<dbReference type="AlphaFoldDB" id="A0A1H3HUA8"/>
<keyword evidence="7 14" id="KW-0812">Transmembrane</keyword>
<gene>
    <name evidence="17" type="ORF">SAMN04488579_11915</name>
</gene>
<dbReference type="STRING" id="1528.SAMN04488579_11915"/>
<evidence type="ECO:0000256" key="7">
    <source>
        <dbReference type="ARBA" id="ARBA00022692"/>
    </source>
</evidence>
<evidence type="ECO:0000313" key="18">
    <source>
        <dbReference type="Proteomes" id="UP000199652"/>
    </source>
</evidence>
<dbReference type="FunFam" id="3.30.565.10:FF:000006">
    <property type="entry name" value="Sensor histidine kinase WalK"/>
    <property type="match status" value="1"/>
</dbReference>
<protein>
    <recommendedName>
        <fullName evidence="3">histidine kinase</fullName>
        <ecNumber evidence="3">2.7.13.3</ecNumber>
    </recommendedName>
</protein>
<dbReference type="Pfam" id="PF02518">
    <property type="entry name" value="HATPase_c"/>
    <property type="match status" value="1"/>
</dbReference>
<keyword evidence="13 14" id="KW-0472">Membrane</keyword>
<dbReference type="EC" id="2.7.13.3" evidence="3"/>
<feature type="transmembrane region" description="Helical" evidence="14">
    <location>
        <begin position="12"/>
        <end position="39"/>
    </location>
</feature>
<evidence type="ECO:0000256" key="5">
    <source>
        <dbReference type="ARBA" id="ARBA00022553"/>
    </source>
</evidence>
<dbReference type="GO" id="GO:0005524">
    <property type="term" value="F:ATP binding"/>
    <property type="evidence" value="ECO:0007669"/>
    <property type="project" value="UniProtKB-KW"/>
</dbReference>
<evidence type="ECO:0000256" key="13">
    <source>
        <dbReference type="ARBA" id="ARBA00023136"/>
    </source>
</evidence>
<dbReference type="Gene3D" id="1.10.287.130">
    <property type="match status" value="1"/>
</dbReference>
<evidence type="ECO:0000256" key="3">
    <source>
        <dbReference type="ARBA" id="ARBA00012438"/>
    </source>
</evidence>
<dbReference type="FunFam" id="1.10.287.130:FF:000001">
    <property type="entry name" value="Two-component sensor histidine kinase"/>
    <property type="match status" value="1"/>
</dbReference>
<evidence type="ECO:0000256" key="4">
    <source>
        <dbReference type="ARBA" id="ARBA00022475"/>
    </source>
</evidence>
<reference evidence="18" key="1">
    <citation type="submission" date="2016-10" db="EMBL/GenBank/DDBJ databases">
        <authorList>
            <person name="Varghese N."/>
            <person name="Submissions S."/>
        </authorList>
    </citation>
    <scope>NUCLEOTIDE SEQUENCE [LARGE SCALE GENOMIC DNA]</scope>
    <source>
        <strain evidence="18">VPI 5359</strain>
    </source>
</reference>
<evidence type="ECO:0000256" key="14">
    <source>
        <dbReference type="SAM" id="Phobius"/>
    </source>
</evidence>
<dbReference type="GO" id="GO:0005886">
    <property type="term" value="C:plasma membrane"/>
    <property type="evidence" value="ECO:0007669"/>
    <property type="project" value="UniProtKB-SubCell"/>
</dbReference>
<dbReference type="InterPro" id="IPR036890">
    <property type="entry name" value="HATPase_C_sf"/>
</dbReference>
<dbReference type="PROSITE" id="PS50885">
    <property type="entry name" value="HAMP"/>
    <property type="match status" value="1"/>
</dbReference>
<organism evidence="17 18">
    <name type="scientific">Eubacterium barkeri</name>
    <name type="common">Clostridium barkeri</name>
    <dbReference type="NCBI Taxonomy" id="1528"/>
    <lineage>
        <taxon>Bacteria</taxon>
        <taxon>Bacillati</taxon>
        <taxon>Bacillota</taxon>
        <taxon>Clostridia</taxon>
        <taxon>Eubacteriales</taxon>
        <taxon>Eubacteriaceae</taxon>
        <taxon>Eubacterium</taxon>
    </lineage>
</organism>
<dbReference type="InterPro" id="IPR036097">
    <property type="entry name" value="HisK_dim/P_sf"/>
</dbReference>
<evidence type="ECO:0000256" key="10">
    <source>
        <dbReference type="ARBA" id="ARBA00022840"/>
    </source>
</evidence>
<evidence type="ECO:0000256" key="8">
    <source>
        <dbReference type="ARBA" id="ARBA00022741"/>
    </source>
</evidence>
<keyword evidence="9 17" id="KW-0418">Kinase</keyword>
<dbReference type="InterPro" id="IPR003661">
    <property type="entry name" value="HisK_dim/P_dom"/>
</dbReference>
<dbReference type="GO" id="GO:0000155">
    <property type="term" value="F:phosphorelay sensor kinase activity"/>
    <property type="evidence" value="ECO:0007669"/>
    <property type="project" value="InterPro"/>
</dbReference>
<dbReference type="InterPro" id="IPR003660">
    <property type="entry name" value="HAMP_dom"/>
</dbReference>
<dbReference type="SUPFAM" id="SSF47384">
    <property type="entry name" value="Homodimeric domain of signal transducing histidine kinase"/>
    <property type="match status" value="1"/>
</dbReference>
<comment type="catalytic activity">
    <reaction evidence="1">
        <text>ATP + protein L-histidine = ADP + protein N-phospho-L-histidine.</text>
        <dbReference type="EC" id="2.7.13.3"/>
    </reaction>
</comment>
<dbReference type="Gene3D" id="6.10.340.10">
    <property type="match status" value="1"/>
</dbReference>
<dbReference type="SMART" id="SM00388">
    <property type="entry name" value="HisKA"/>
    <property type="match status" value="1"/>
</dbReference>
<name>A0A1H3HUA8_EUBBA</name>
<keyword evidence="18" id="KW-1185">Reference proteome</keyword>
<sequence>MKLKELSLKWKLFLFITAFLAVMIFIIWLFQIVFLSTFYRKSKIDELHTSAQSIVTNLGTSDAGEAINAVVERSNTCVKVVNLENGTVIDVDRTPNCVLHYLSSQDLSQLYQNAKENNGTYLASFSRTGKFVDGGEESIVYTQISGNYVVMLNTMITPVNATVSTLRSQLVYLSLIFGVLGLLFAALISKRISKPIMVTNESAKELAEGNVNVHFDGEGYREITELNSTLNYAAGELAKVEKLQRELIANVSHDLRTPLTMITGYAEVIRDLPGENTPENVQIIIDEANRLAALVNDVLDISKLRAGVQDLDVEVFCLTDTIRQIMKRYTKLTEQDGYSIIFEADSEVYAQGDELKITQVIYNLVNNAIHYTGADKRVVIRQTISEARVRIAVTDTGEGIAEDQLPYVWDRYYKIDKNHQLASVGTGLGLSIVKNILTLHGMPFGVSSTLNEGSTFWFEMGIAKESENGYTI</sequence>